<evidence type="ECO:0000256" key="2">
    <source>
        <dbReference type="ARBA" id="ARBA00022964"/>
    </source>
</evidence>
<dbReference type="InterPro" id="IPR019791">
    <property type="entry name" value="Haem_peroxidase_animal"/>
</dbReference>
<comment type="caution">
    <text evidence="5">The sequence shown here is derived from an EMBL/GenBank/DDBJ whole genome shotgun (WGS) entry which is preliminary data.</text>
</comment>
<dbReference type="SUPFAM" id="SSF48113">
    <property type="entry name" value="Heme-dependent peroxidases"/>
    <property type="match status" value="1"/>
</dbReference>
<dbReference type="Proteomes" id="UP000564378">
    <property type="component" value="Unassembled WGS sequence"/>
</dbReference>
<dbReference type="RefSeq" id="WP_185800218.1">
    <property type="nucleotide sequence ID" value="NZ_JACJVJ010000001.1"/>
</dbReference>
<evidence type="ECO:0000313" key="6">
    <source>
        <dbReference type="Proteomes" id="UP000564378"/>
    </source>
</evidence>
<dbReference type="AlphaFoldDB" id="A0A842HYH8"/>
<dbReference type="PROSITE" id="PS50292">
    <property type="entry name" value="PEROXIDASE_3"/>
    <property type="match status" value="1"/>
</dbReference>
<evidence type="ECO:0000256" key="4">
    <source>
        <dbReference type="ARBA" id="ARBA00023004"/>
    </source>
</evidence>
<dbReference type="EMBL" id="JACJVJ010000001">
    <property type="protein sequence ID" value="MBC2776970.1"/>
    <property type="molecule type" value="Genomic_DNA"/>
</dbReference>
<dbReference type="InterPro" id="IPR037120">
    <property type="entry name" value="Haem_peroxidase_sf_animal"/>
</dbReference>
<dbReference type="PRINTS" id="PR00457">
    <property type="entry name" value="ANPEROXIDASE"/>
</dbReference>
<dbReference type="PANTHER" id="PTHR11903">
    <property type="entry name" value="PROSTAGLANDIN G/H SYNTHASE"/>
    <property type="match status" value="1"/>
</dbReference>
<proteinExistence type="predicted"/>
<evidence type="ECO:0000313" key="5">
    <source>
        <dbReference type="EMBL" id="MBC2776970.1"/>
    </source>
</evidence>
<dbReference type="GO" id="GO:0020037">
    <property type="term" value="F:heme binding"/>
    <property type="evidence" value="ECO:0007669"/>
    <property type="project" value="InterPro"/>
</dbReference>
<dbReference type="Gene3D" id="1.10.640.10">
    <property type="entry name" value="Haem peroxidase domain superfamily, animal type"/>
    <property type="match status" value="1"/>
</dbReference>
<dbReference type="GO" id="GO:0004601">
    <property type="term" value="F:peroxidase activity"/>
    <property type="evidence" value="ECO:0007669"/>
    <property type="project" value="UniProtKB-KW"/>
</dbReference>
<keyword evidence="2" id="KW-0223">Dioxygenase</keyword>
<keyword evidence="1" id="KW-0479">Metal-binding</keyword>
<dbReference type="PANTHER" id="PTHR11903:SF39">
    <property type="entry name" value="PROSTAGLANDIN G_H SYNTHASE 2-LIKE"/>
    <property type="match status" value="1"/>
</dbReference>
<keyword evidence="3" id="KW-0560">Oxidoreductase</keyword>
<reference evidence="5 6" key="1">
    <citation type="submission" date="2020-08" db="EMBL/GenBank/DDBJ databases">
        <title>Draft genome sequence of Parasphingopyxis sp. GrpM-11.</title>
        <authorList>
            <person name="Oh J."/>
            <person name="Roh D.-H."/>
        </authorList>
    </citation>
    <scope>NUCLEOTIDE SEQUENCE [LARGE SCALE GENOMIC DNA]</scope>
    <source>
        <strain evidence="5 6">GrpM-11</strain>
    </source>
</reference>
<dbReference type="InterPro" id="IPR050783">
    <property type="entry name" value="Oxylipin_biosynth_metab"/>
</dbReference>
<accession>A0A842HYH8</accession>
<dbReference type="GO" id="GO:0006979">
    <property type="term" value="P:response to oxidative stress"/>
    <property type="evidence" value="ECO:0007669"/>
    <property type="project" value="InterPro"/>
</dbReference>
<organism evidence="5 6">
    <name type="scientific">Parasphingopyxis marina</name>
    <dbReference type="NCBI Taxonomy" id="2761622"/>
    <lineage>
        <taxon>Bacteria</taxon>
        <taxon>Pseudomonadati</taxon>
        <taxon>Pseudomonadota</taxon>
        <taxon>Alphaproteobacteria</taxon>
        <taxon>Sphingomonadales</taxon>
        <taxon>Sphingomonadaceae</taxon>
        <taxon>Parasphingopyxis</taxon>
    </lineage>
</organism>
<keyword evidence="4" id="KW-0408">Iron</keyword>
<gene>
    <name evidence="5" type="ORF">H6P80_04975</name>
</gene>
<evidence type="ECO:0000256" key="1">
    <source>
        <dbReference type="ARBA" id="ARBA00022723"/>
    </source>
</evidence>
<dbReference type="Pfam" id="PF03098">
    <property type="entry name" value="An_peroxidase"/>
    <property type="match status" value="1"/>
</dbReference>
<dbReference type="GO" id="GO:0005737">
    <property type="term" value="C:cytoplasm"/>
    <property type="evidence" value="ECO:0007669"/>
    <property type="project" value="TreeGrafter"/>
</dbReference>
<dbReference type="GO" id="GO:0016702">
    <property type="term" value="F:oxidoreductase activity, acting on single donors with incorporation of molecular oxygen, incorporation of two atoms of oxygen"/>
    <property type="evidence" value="ECO:0007669"/>
    <property type="project" value="TreeGrafter"/>
</dbReference>
<evidence type="ECO:0000256" key="3">
    <source>
        <dbReference type="ARBA" id="ARBA00023002"/>
    </source>
</evidence>
<sequence length="539" mass="60683">MGGFLEDVGTAILKGVLGKRKTNAFLINRLVGRCRNRPHPWSTRGDYVSWPGLKDRNYFGRLLPSTNWPGAHQPVLPPREDVTGLFIAGPGDQRLCPKSTCLFPAFAQYLTDGFLRTRLSNIEAEEDRTRTTSNHEIDLSTLYGRGEWQTLALRRRSEQMGERGRLKSETIAGEEWPLRLFLPGGNEIDPQFLDPASGKPLLDTPLGIDNTSPEMRATLLAVGGDRVNAAPQTAMMNVLFLREHNRIAGLFEQDHPHWDDDRVFETVRNVMIVMFIKLVVEEYINHVSTAKIKLKAWPEVAWKAGWNRENWMTIEFTLLYRWHSLVPRTMRWADVEIGGDALLLDNRVLLEGGLASAFADISANPATELGLGNAAEFMRKAEMNALKQSQTNKLQGYAAYRRAMGKKVPKDFATLVGKSKDPAEQERRTALAAALKVLYGSVDGLEFYTGLFAEPREKNGPLPDLLTAMVAMDAFSQALTNPLLSEHVWGDEDIRRETFTQRGLDIMTDTACLRDILARNTDDLGDRFVGMTRPDWQRE</sequence>
<dbReference type="InterPro" id="IPR010255">
    <property type="entry name" value="Haem_peroxidase_sf"/>
</dbReference>
<protein>
    <submittedName>
        <fullName evidence="5">Heme peroxidase</fullName>
    </submittedName>
</protein>
<dbReference type="GO" id="GO:0006631">
    <property type="term" value="P:fatty acid metabolic process"/>
    <property type="evidence" value="ECO:0007669"/>
    <property type="project" value="UniProtKB-ARBA"/>
</dbReference>
<name>A0A842HYH8_9SPHN</name>
<keyword evidence="6" id="KW-1185">Reference proteome</keyword>
<dbReference type="GO" id="GO:0004666">
    <property type="term" value="F:prostaglandin-endoperoxide synthase activity"/>
    <property type="evidence" value="ECO:0007669"/>
    <property type="project" value="TreeGrafter"/>
</dbReference>
<keyword evidence="5" id="KW-0575">Peroxidase</keyword>
<dbReference type="GO" id="GO:0046872">
    <property type="term" value="F:metal ion binding"/>
    <property type="evidence" value="ECO:0007669"/>
    <property type="project" value="UniProtKB-KW"/>
</dbReference>